<accession>A0A1H8SJR6</accession>
<gene>
    <name evidence="1" type="ORF">SAMN05192574_11324</name>
</gene>
<protein>
    <submittedName>
        <fullName evidence="1">Uncharacterized protein</fullName>
    </submittedName>
</protein>
<dbReference type="Proteomes" id="UP000198942">
    <property type="component" value="Unassembled WGS sequence"/>
</dbReference>
<proteinExistence type="predicted"/>
<dbReference type="AlphaFoldDB" id="A0A1H8SJR6"/>
<organism evidence="1 2">
    <name type="scientific">Mucilaginibacter gossypiicola</name>
    <dbReference type="NCBI Taxonomy" id="551995"/>
    <lineage>
        <taxon>Bacteria</taxon>
        <taxon>Pseudomonadati</taxon>
        <taxon>Bacteroidota</taxon>
        <taxon>Sphingobacteriia</taxon>
        <taxon>Sphingobacteriales</taxon>
        <taxon>Sphingobacteriaceae</taxon>
        <taxon>Mucilaginibacter</taxon>
    </lineage>
</organism>
<dbReference type="OrthoDB" id="772959at2"/>
<dbReference type="RefSeq" id="WP_091218910.1">
    <property type="nucleotide sequence ID" value="NZ_FOCL01000013.1"/>
</dbReference>
<evidence type="ECO:0000313" key="2">
    <source>
        <dbReference type="Proteomes" id="UP000198942"/>
    </source>
</evidence>
<reference evidence="2" key="1">
    <citation type="submission" date="2016-10" db="EMBL/GenBank/DDBJ databases">
        <authorList>
            <person name="Varghese N."/>
            <person name="Submissions S."/>
        </authorList>
    </citation>
    <scope>NUCLEOTIDE SEQUENCE [LARGE SCALE GENOMIC DNA]</scope>
    <source>
        <strain evidence="2">Gh-48</strain>
    </source>
</reference>
<keyword evidence="2" id="KW-1185">Reference proteome</keyword>
<dbReference type="EMBL" id="FOCL01000013">
    <property type="protein sequence ID" value="SEO78797.1"/>
    <property type="molecule type" value="Genomic_DNA"/>
</dbReference>
<name>A0A1H8SJR6_9SPHI</name>
<evidence type="ECO:0000313" key="1">
    <source>
        <dbReference type="EMBL" id="SEO78797.1"/>
    </source>
</evidence>
<sequence>MILLIQQNKFDELKYALQNSDSGLKIHHVLLRVLNGNHLEEVDYGFEANMYQEEFLEGFNLYEALNKSAISKVQLQEYKIALTFLVFKMGGFIKLLADTTMQKGVYLSQAKDVYEVDTSLRSKLQAFIDLLKETDDVQAIANVSAAKAQISLSIGDLLKKHEIGQDMLQFAGGYENAGLKDQAARIYQNILSDFECESVQLSSNLIPEITHVDTRTDEEIEVFETAKKHFETITGIRMPEIKRVRPEADANAQKLVEKMDDHEIQLKEQDEESHPVNFWGRFKRFFN</sequence>